<evidence type="ECO:0000256" key="1">
    <source>
        <dbReference type="ARBA" id="ARBA00008987"/>
    </source>
</evidence>
<evidence type="ECO:0000313" key="4">
    <source>
        <dbReference type="Proteomes" id="UP000054498"/>
    </source>
</evidence>
<evidence type="ECO:0000259" key="2">
    <source>
        <dbReference type="Pfam" id="PF06110"/>
    </source>
</evidence>
<sequence>MSAPLRCAHVTVPYTELEAGIEKLDRLPPPRYVVFTADPDPATGLPWCPDCVRALPAVRRTMEAQGAALLEVGVGQRADWKGNAAHPCRTDPRFNVGGVPTLVHWKGGEEAGEKLGAELENAASPEEAVAVVAKFILDTSGK</sequence>
<dbReference type="GO" id="GO:0005829">
    <property type="term" value="C:cytosol"/>
    <property type="evidence" value="ECO:0007669"/>
    <property type="project" value="TreeGrafter"/>
</dbReference>
<dbReference type="KEGG" id="mng:MNEG_2100"/>
<gene>
    <name evidence="3" type="ORF">MNEG_2100</name>
</gene>
<dbReference type="InterPro" id="IPR036249">
    <property type="entry name" value="Thioredoxin-like_sf"/>
</dbReference>
<feature type="domain" description="Thioredoxin" evidence="2">
    <location>
        <begin position="14"/>
        <end position="109"/>
    </location>
</feature>
<dbReference type="RefSeq" id="XP_013904878.1">
    <property type="nucleotide sequence ID" value="XM_014049424.1"/>
</dbReference>
<evidence type="ECO:0000313" key="3">
    <source>
        <dbReference type="EMBL" id="KIZ05859.1"/>
    </source>
</evidence>
<keyword evidence="4" id="KW-1185">Reference proteome</keyword>
<dbReference type="GO" id="GO:0047134">
    <property type="term" value="F:protein-disulfide reductase [NAD(P)H] activity"/>
    <property type="evidence" value="ECO:0007669"/>
    <property type="project" value="InterPro"/>
</dbReference>
<protein>
    <recommendedName>
        <fullName evidence="2">Thioredoxin domain-containing protein</fullName>
    </recommendedName>
</protein>
<dbReference type="AlphaFoldDB" id="A0A0D2LH80"/>
<dbReference type="EMBL" id="KK100447">
    <property type="protein sequence ID" value="KIZ05859.1"/>
    <property type="molecule type" value="Genomic_DNA"/>
</dbReference>
<name>A0A0D2LH80_9CHLO</name>
<dbReference type="OrthoDB" id="78947at2759"/>
<dbReference type="InterPro" id="IPR045108">
    <property type="entry name" value="TXNDC17-like"/>
</dbReference>
<dbReference type="GeneID" id="25734978"/>
<dbReference type="SUPFAM" id="SSF52833">
    <property type="entry name" value="Thioredoxin-like"/>
    <property type="match status" value="1"/>
</dbReference>
<dbReference type="Proteomes" id="UP000054498">
    <property type="component" value="Unassembled WGS sequence"/>
</dbReference>
<dbReference type="PANTHER" id="PTHR12452:SF0">
    <property type="entry name" value="THIOREDOXIN DOMAIN-CONTAINING PROTEIN 17"/>
    <property type="match status" value="1"/>
</dbReference>
<reference evidence="3 4" key="1">
    <citation type="journal article" date="2013" name="BMC Genomics">
        <title>Reconstruction of the lipid metabolism for the microalga Monoraphidium neglectum from its genome sequence reveals characteristics suitable for biofuel production.</title>
        <authorList>
            <person name="Bogen C."/>
            <person name="Al-Dilaimi A."/>
            <person name="Albersmeier A."/>
            <person name="Wichmann J."/>
            <person name="Grundmann M."/>
            <person name="Rupp O."/>
            <person name="Lauersen K.J."/>
            <person name="Blifernez-Klassen O."/>
            <person name="Kalinowski J."/>
            <person name="Goesmann A."/>
            <person name="Mussgnug J.H."/>
            <person name="Kruse O."/>
        </authorList>
    </citation>
    <scope>NUCLEOTIDE SEQUENCE [LARGE SCALE GENOMIC DNA]</scope>
    <source>
        <strain evidence="3 4">SAG 48.87</strain>
    </source>
</reference>
<dbReference type="InterPro" id="IPR010357">
    <property type="entry name" value="TXNDC17_dom"/>
</dbReference>
<dbReference type="Gene3D" id="3.40.30.10">
    <property type="entry name" value="Glutaredoxin"/>
    <property type="match status" value="1"/>
</dbReference>
<organism evidence="3 4">
    <name type="scientific">Monoraphidium neglectum</name>
    <dbReference type="NCBI Taxonomy" id="145388"/>
    <lineage>
        <taxon>Eukaryota</taxon>
        <taxon>Viridiplantae</taxon>
        <taxon>Chlorophyta</taxon>
        <taxon>core chlorophytes</taxon>
        <taxon>Chlorophyceae</taxon>
        <taxon>CS clade</taxon>
        <taxon>Sphaeropleales</taxon>
        <taxon>Selenastraceae</taxon>
        <taxon>Monoraphidium</taxon>
    </lineage>
</organism>
<dbReference type="STRING" id="145388.A0A0D2LH80"/>
<proteinExistence type="inferred from homology"/>
<dbReference type="Pfam" id="PF06110">
    <property type="entry name" value="TXD17-like_Trx"/>
    <property type="match status" value="1"/>
</dbReference>
<comment type="similarity">
    <text evidence="1">Belongs to the thioredoxin family.</text>
</comment>
<dbReference type="PANTHER" id="PTHR12452">
    <property type="entry name" value="42-9-9 PROTEIN-RELATED"/>
    <property type="match status" value="1"/>
</dbReference>
<accession>A0A0D2LH80</accession>